<feature type="compositionally biased region" description="Basic and acidic residues" evidence="1">
    <location>
        <begin position="603"/>
        <end position="612"/>
    </location>
</feature>
<dbReference type="EMBL" id="ML119722">
    <property type="protein sequence ID" value="RPA77682.1"/>
    <property type="molecule type" value="Genomic_DNA"/>
</dbReference>
<evidence type="ECO:0000256" key="1">
    <source>
        <dbReference type="SAM" id="MobiDB-lite"/>
    </source>
</evidence>
<feature type="transmembrane region" description="Helical" evidence="2">
    <location>
        <begin position="663"/>
        <end position="687"/>
    </location>
</feature>
<gene>
    <name evidence="3" type="ORF">BJ508DRAFT_309921</name>
</gene>
<accession>A0A3N4HV17</accession>
<dbReference type="AlphaFoldDB" id="A0A3N4HV17"/>
<sequence>MSDMSWPLAMAMNDIMGIWNEYPVPLGAQNTLQNCGDFTALHYAHFHAAWQCSFKTAASSMESIEHYCCLPSPNLGTNWSQYDSIAEVPQIEVDPPRSGYPCQLAYESRRKEPWLLKAHTSGWLHAEEITTEEKERTTPETRTNTASPPSQSNAVDLPPQRNVSITTSTAEDSDTRRGLTITITIPASIIEPEQDNAIDLNEYSPTRPRGSIDQTEQVDTFSICSRISIESDLEYHERSDPGETTIATVIGNTRDSATNSPGGNASNSLGDLHVLDPGNSNGGPSKRRNWRVNFKHLLPSFKRKPTNGHGLHAELSQPEAPPSHSISYHFGSWSDSDGDQEGCFFECKSTFPTCAVQFVEIELAKVERSVWGVFSESDQLSRWISSGCQSPGAKVVAIKRHLSTSSKVLPEDLINSPWPHSFLFLFSSFSVVYWQARSLGNPAPARVFNLLEGLGQKFLHLSTGASFQLPHRPGRKKILDAKSFTASELDITTACHHTRSPDYTSNSAIHQSLNQQLRGAEMGNSRPHIGITVVDGRPGQNASDDPITMAAAATHHSGAVSNENSKQHNGHKIHNGPRIDNNVTILMANSLASSSSSSSGAIRKPEPAHGGRDIVGWSSSDSGIGRSLGSSFGSGPRADRRASNSTERGCSIKCAIRGRHGRYFCFLAIIFLVLLILVIAMAIFLFLGKQYKESGSSPDVSEQQVKSSQLPK</sequence>
<feature type="compositionally biased region" description="Polar residues" evidence="1">
    <location>
        <begin position="161"/>
        <end position="170"/>
    </location>
</feature>
<keyword evidence="2" id="KW-0472">Membrane</keyword>
<feature type="region of interest" description="Disordered" evidence="1">
    <location>
        <begin position="253"/>
        <end position="288"/>
    </location>
</feature>
<feature type="compositionally biased region" description="Basic and acidic residues" evidence="1">
    <location>
        <begin position="126"/>
        <end position="139"/>
    </location>
</feature>
<feature type="region of interest" description="Disordered" evidence="1">
    <location>
        <begin position="594"/>
        <end position="622"/>
    </location>
</feature>
<organism evidence="3 4">
    <name type="scientific">Ascobolus immersus RN42</name>
    <dbReference type="NCBI Taxonomy" id="1160509"/>
    <lineage>
        <taxon>Eukaryota</taxon>
        <taxon>Fungi</taxon>
        <taxon>Dikarya</taxon>
        <taxon>Ascomycota</taxon>
        <taxon>Pezizomycotina</taxon>
        <taxon>Pezizomycetes</taxon>
        <taxon>Pezizales</taxon>
        <taxon>Ascobolaceae</taxon>
        <taxon>Ascobolus</taxon>
    </lineage>
</organism>
<protein>
    <submittedName>
        <fullName evidence="3">Uncharacterized protein</fullName>
    </submittedName>
</protein>
<feature type="region of interest" description="Disordered" evidence="1">
    <location>
        <begin position="693"/>
        <end position="712"/>
    </location>
</feature>
<name>A0A3N4HV17_ASCIM</name>
<evidence type="ECO:0000313" key="3">
    <source>
        <dbReference type="EMBL" id="RPA77682.1"/>
    </source>
</evidence>
<feature type="region of interest" description="Disordered" evidence="1">
    <location>
        <begin position="555"/>
        <end position="578"/>
    </location>
</feature>
<feature type="compositionally biased region" description="Polar residues" evidence="1">
    <location>
        <begin position="253"/>
        <end position="269"/>
    </location>
</feature>
<proteinExistence type="predicted"/>
<feature type="region of interest" description="Disordered" evidence="1">
    <location>
        <begin position="126"/>
        <end position="177"/>
    </location>
</feature>
<dbReference type="Proteomes" id="UP000275078">
    <property type="component" value="Unassembled WGS sequence"/>
</dbReference>
<keyword evidence="4" id="KW-1185">Reference proteome</keyword>
<evidence type="ECO:0000313" key="4">
    <source>
        <dbReference type="Proteomes" id="UP000275078"/>
    </source>
</evidence>
<reference evidence="3 4" key="1">
    <citation type="journal article" date="2018" name="Nat. Ecol. Evol.">
        <title>Pezizomycetes genomes reveal the molecular basis of ectomycorrhizal truffle lifestyle.</title>
        <authorList>
            <person name="Murat C."/>
            <person name="Payen T."/>
            <person name="Noel B."/>
            <person name="Kuo A."/>
            <person name="Morin E."/>
            <person name="Chen J."/>
            <person name="Kohler A."/>
            <person name="Krizsan K."/>
            <person name="Balestrini R."/>
            <person name="Da Silva C."/>
            <person name="Montanini B."/>
            <person name="Hainaut M."/>
            <person name="Levati E."/>
            <person name="Barry K.W."/>
            <person name="Belfiori B."/>
            <person name="Cichocki N."/>
            <person name="Clum A."/>
            <person name="Dockter R.B."/>
            <person name="Fauchery L."/>
            <person name="Guy J."/>
            <person name="Iotti M."/>
            <person name="Le Tacon F."/>
            <person name="Lindquist E.A."/>
            <person name="Lipzen A."/>
            <person name="Malagnac F."/>
            <person name="Mello A."/>
            <person name="Molinier V."/>
            <person name="Miyauchi S."/>
            <person name="Poulain J."/>
            <person name="Riccioni C."/>
            <person name="Rubini A."/>
            <person name="Sitrit Y."/>
            <person name="Splivallo R."/>
            <person name="Traeger S."/>
            <person name="Wang M."/>
            <person name="Zifcakova L."/>
            <person name="Wipf D."/>
            <person name="Zambonelli A."/>
            <person name="Paolocci F."/>
            <person name="Nowrousian M."/>
            <person name="Ottonello S."/>
            <person name="Baldrian P."/>
            <person name="Spatafora J.W."/>
            <person name="Henrissat B."/>
            <person name="Nagy L.G."/>
            <person name="Aury J.M."/>
            <person name="Wincker P."/>
            <person name="Grigoriev I.V."/>
            <person name="Bonfante P."/>
            <person name="Martin F.M."/>
        </authorList>
    </citation>
    <scope>NUCLEOTIDE SEQUENCE [LARGE SCALE GENOMIC DNA]</scope>
    <source>
        <strain evidence="3 4">RN42</strain>
    </source>
</reference>
<keyword evidence="2" id="KW-0812">Transmembrane</keyword>
<keyword evidence="2" id="KW-1133">Transmembrane helix</keyword>
<evidence type="ECO:0000256" key="2">
    <source>
        <dbReference type="SAM" id="Phobius"/>
    </source>
</evidence>